<protein>
    <submittedName>
        <fullName evidence="3">RICIN domain-containing protein</fullName>
    </submittedName>
</protein>
<dbReference type="CDD" id="cd00161">
    <property type="entry name" value="beta-trefoil_Ricin-like"/>
    <property type="match status" value="1"/>
</dbReference>
<dbReference type="SUPFAM" id="SSF50370">
    <property type="entry name" value="Ricin B-like lectins"/>
    <property type="match status" value="1"/>
</dbReference>
<feature type="compositionally biased region" description="Basic and acidic residues" evidence="1">
    <location>
        <begin position="282"/>
        <end position="291"/>
    </location>
</feature>
<feature type="compositionally biased region" description="Pro residues" evidence="1">
    <location>
        <begin position="342"/>
        <end position="353"/>
    </location>
</feature>
<dbReference type="Gene3D" id="2.80.10.50">
    <property type="match status" value="1"/>
</dbReference>
<feature type="compositionally biased region" description="Low complexity" evidence="1">
    <location>
        <begin position="359"/>
        <end position="393"/>
    </location>
</feature>
<name>A0AAU8JR89_9ACTN</name>
<dbReference type="InterPro" id="IPR000772">
    <property type="entry name" value="Ricin_B_lectin"/>
</dbReference>
<proteinExistence type="predicted"/>
<feature type="domain" description="Ricin B lectin" evidence="2">
    <location>
        <begin position="395"/>
        <end position="539"/>
    </location>
</feature>
<gene>
    <name evidence="3" type="ORF">ABWK59_05300</name>
</gene>
<dbReference type="Gene3D" id="1.10.1740.10">
    <property type="match status" value="1"/>
</dbReference>
<dbReference type="PROSITE" id="PS50231">
    <property type="entry name" value="RICIN_B_LECTIN"/>
    <property type="match status" value="1"/>
</dbReference>
<dbReference type="RefSeq" id="WP_354638228.1">
    <property type="nucleotide sequence ID" value="NZ_CP159872.1"/>
</dbReference>
<feature type="region of interest" description="Disordered" evidence="1">
    <location>
        <begin position="267"/>
        <end position="299"/>
    </location>
</feature>
<dbReference type="Pfam" id="PF00652">
    <property type="entry name" value="Ricin_B_lectin"/>
    <property type="match status" value="1"/>
</dbReference>
<feature type="region of interest" description="Disordered" evidence="1">
    <location>
        <begin position="149"/>
        <end position="169"/>
    </location>
</feature>
<reference evidence="3" key="1">
    <citation type="submission" date="2024-06" db="EMBL/GenBank/DDBJ databases">
        <title>The genome sequences of Kitasatospora sp. strain HUAS MG31.</title>
        <authorList>
            <person name="Mo P."/>
        </authorList>
    </citation>
    <scope>NUCLEOTIDE SEQUENCE</scope>
    <source>
        <strain evidence="3">HUAS MG31</strain>
    </source>
</reference>
<dbReference type="EMBL" id="CP159872">
    <property type="protein sequence ID" value="XCM78381.1"/>
    <property type="molecule type" value="Genomic_DNA"/>
</dbReference>
<evidence type="ECO:0000259" key="2">
    <source>
        <dbReference type="SMART" id="SM00458"/>
    </source>
</evidence>
<dbReference type="KEGG" id="kcm:ABWK59_05300"/>
<sequence>MSDPADLPPDAERTRREAARTLIARHHEALLAYTRRLCRDERDAQRLADEVFADTLDAARSGTGPTHAWRPHLLAAARRAAAGWADTGQGARLAPDFAAWLQRLVRTNPEVSSARAAIVSAERDSVAFQAFRQLPEPLQADLWRQLEAPAAEDSPDRPTADTQADPPPHRLVQDLFDTYLQVYAATAPRRECRQLVARLGDAVRRGDTGDPALEAHLARCPECAHARSELVAVRTWQRPVLRDALLLWTGDPGPEPSEAALMPLPPTALRAEPPVPGPSAGPRERPPATERRPRRPSRRAIGLGAAALLVGLVLVTVPQASWGPRQPELRLGAAQPLGVPADPLPLSPSPPSRTPEADPGPASPTATGPSPSASPTRPGAAATAAGATPSPSRLTPDFRLVNQRSGLCVSPGDRTGAGVRLATCTGGDAQRWQFLRGGDGAYQIRNAAGGSCLDGTTEGGNLVTVILRECRTDRPEQRWKVVVDQKAGAFRLFFVPKVPSSDYPDHLLGPTDIWPGPAKDGTSLVHQPNYYLKDDFLFTTN</sequence>
<dbReference type="AlphaFoldDB" id="A0AAU8JR89"/>
<feature type="region of interest" description="Disordered" evidence="1">
    <location>
        <begin position="335"/>
        <end position="397"/>
    </location>
</feature>
<evidence type="ECO:0000256" key="1">
    <source>
        <dbReference type="SAM" id="MobiDB-lite"/>
    </source>
</evidence>
<evidence type="ECO:0000313" key="3">
    <source>
        <dbReference type="EMBL" id="XCM78381.1"/>
    </source>
</evidence>
<organism evidence="3">
    <name type="scientific">Kitasatospora camelliae</name>
    <dbReference type="NCBI Taxonomy" id="3156397"/>
    <lineage>
        <taxon>Bacteria</taxon>
        <taxon>Bacillati</taxon>
        <taxon>Actinomycetota</taxon>
        <taxon>Actinomycetes</taxon>
        <taxon>Kitasatosporales</taxon>
        <taxon>Streptomycetaceae</taxon>
        <taxon>Kitasatospora</taxon>
    </lineage>
</organism>
<dbReference type="InterPro" id="IPR035992">
    <property type="entry name" value="Ricin_B-like_lectins"/>
</dbReference>
<dbReference type="SMART" id="SM00458">
    <property type="entry name" value="RICIN"/>
    <property type="match status" value="1"/>
</dbReference>
<accession>A0AAU8JR89</accession>